<evidence type="ECO:0000313" key="2">
    <source>
        <dbReference type="EMBL" id="MBP1999440.1"/>
    </source>
</evidence>
<keyword evidence="3" id="KW-1185">Reference proteome</keyword>
<organism evidence="2 3">
    <name type="scientific">Paenibacillus shirakamiensis</name>
    <dbReference type="NCBI Taxonomy" id="1265935"/>
    <lineage>
        <taxon>Bacteria</taxon>
        <taxon>Bacillati</taxon>
        <taxon>Bacillota</taxon>
        <taxon>Bacilli</taxon>
        <taxon>Bacillales</taxon>
        <taxon>Paenibacillaceae</taxon>
        <taxon>Paenibacillus</taxon>
    </lineage>
</organism>
<name>A0ABS4JCP3_9BACL</name>
<comment type="caution">
    <text evidence="2">The sequence shown here is derived from an EMBL/GenBank/DDBJ whole genome shotgun (WGS) entry which is preliminary data.</text>
</comment>
<keyword evidence="1" id="KW-0472">Membrane</keyword>
<dbReference type="Proteomes" id="UP001519288">
    <property type="component" value="Unassembled WGS sequence"/>
</dbReference>
<dbReference type="NCBIfam" id="NF033218">
    <property type="entry name" value="anchor_AmaP"/>
    <property type="match status" value="1"/>
</dbReference>
<sequence>MAKILDRFLLFIYSLSIGILSVITILLVTGVVPLRIENSSDERLAFIITVSVAAVLFLLSVRFFYISIRRDRASLPSIDQRTEFGDIQISVETIENLSLKAASRVRGVKDVKTRIKISESGLHITIRALVDGESSIPTLTEEVQRQVHDHIEEITGIPVSFVSVYIANVVQSSTVKSRVE</sequence>
<evidence type="ECO:0000313" key="3">
    <source>
        <dbReference type="Proteomes" id="UP001519288"/>
    </source>
</evidence>
<dbReference type="RefSeq" id="WP_209858767.1">
    <property type="nucleotide sequence ID" value="NZ_JAGGLD010000001.1"/>
</dbReference>
<evidence type="ECO:0000256" key="1">
    <source>
        <dbReference type="SAM" id="Phobius"/>
    </source>
</evidence>
<proteinExistence type="predicted"/>
<protein>
    <submittedName>
        <fullName evidence="2">Alkaline shock family protein YloU</fullName>
    </submittedName>
</protein>
<dbReference type="EMBL" id="JAGGLD010000001">
    <property type="protein sequence ID" value="MBP1999440.1"/>
    <property type="molecule type" value="Genomic_DNA"/>
</dbReference>
<gene>
    <name evidence="2" type="ORF">J2Z69_000459</name>
</gene>
<reference evidence="2 3" key="1">
    <citation type="submission" date="2021-03" db="EMBL/GenBank/DDBJ databases">
        <title>Genomic Encyclopedia of Type Strains, Phase IV (KMG-IV): sequencing the most valuable type-strain genomes for metagenomic binning, comparative biology and taxonomic classification.</title>
        <authorList>
            <person name="Goeker M."/>
        </authorList>
    </citation>
    <scope>NUCLEOTIDE SEQUENCE [LARGE SCALE GENOMIC DNA]</scope>
    <source>
        <strain evidence="2 3">DSM 26806</strain>
    </source>
</reference>
<feature type="transmembrane region" description="Helical" evidence="1">
    <location>
        <begin position="12"/>
        <end position="32"/>
    </location>
</feature>
<accession>A0ABS4JCP3</accession>
<feature type="transmembrane region" description="Helical" evidence="1">
    <location>
        <begin position="44"/>
        <end position="65"/>
    </location>
</feature>
<keyword evidence="1" id="KW-1133">Transmembrane helix</keyword>
<keyword evidence="1" id="KW-0812">Transmembrane</keyword>